<evidence type="ECO:0000256" key="3">
    <source>
        <dbReference type="SAM" id="MobiDB-lite"/>
    </source>
</evidence>
<accession>A0A8A6RT25</accession>
<dbReference type="Gene3D" id="2.60.120.20">
    <property type="match status" value="1"/>
</dbReference>
<dbReference type="InterPro" id="IPR029053">
    <property type="entry name" value="Viral_coat"/>
</dbReference>
<sequence>MTLNPYTARGRRGIPWGALAAQTVYGLGRAAYNYAMRPPPPVVVVQGRQRGQNFPLPSYAPPQGATPRTRGRRRRARGRGAPAMRFTQGARSVMGNEGMRIRETESWLTYSQATKDATGFKQFCPGASGLSRLDAIARIHGSYRINRVQVIFNSTAPTTEASQAVWGVLPGIAQTIGPESVSKLKPGSIGPAWKTTSIQMGNEAQIGKLMKCNAANSDDSVAFTLYYRQNSTATDIGVFQVAYDITFLFPRPN</sequence>
<evidence type="ECO:0000256" key="1">
    <source>
        <dbReference type="ARBA" id="ARBA00004328"/>
    </source>
</evidence>
<evidence type="ECO:0008006" key="5">
    <source>
        <dbReference type="Google" id="ProtNLM"/>
    </source>
</evidence>
<evidence type="ECO:0000313" key="4">
    <source>
        <dbReference type="EMBL" id="QTJ63618.1"/>
    </source>
</evidence>
<organism evidence="4">
    <name type="scientific">Phasmatodean tombus-related virus</name>
    <dbReference type="NCBI Taxonomy" id="2822558"/>
    <lineage>
        <taxon>Viruses</taxon>
        <taxon>Riboviria</taxon>
        <taxon>Orthornavirae</taxon>
        <taxon>Kitrinoviricota</taxon>
        <taxon>Tolucaviricetes</taxon>
        <taxon>Tolivirales</taxon>
        <taxon>Tombusviridae</taxon>
    </lineage>
</organism>
<feature type="region of interest" description="Disordered" evidence="3">
    <location>
        <begin position="53"/>
        <end position="80"/>
    </location>
</feature>
<proteinExistence type="predicted"/>
<dbReference type="SUPFAM" id="SSF88633">
    <property type="entry name" value="Positive stranded ssRNA viruses"/>
    <property type="match status" value="1"/>
</dbReference>
<reference evidence="4" key="2">
    <citation type="journal article" date="2021" name="Virus Evol.">
        <title>Viromics of extant insect orders unveil the evolution of the flavi-like superfamily.</title>
        <authorList>
            <person name="Sofia P."/>
            <person name="Simon K."/>
            <person name="Florian Z."/>
            <person name="Alexander D."/>
            <person name="Malte P."/>
            <person name="Shanlin L."/>
            <person name="Xin Z."/>
            <person name="Christian D."/>
            <person name="Bernhard M."/>
            <person name="Sandra J."/>
        </authorList>
    </citation>
    <scope>NUCLEOTIDE SEQUENCE</scope>
    <source>
        <strain evidence="4">OKIAV418</strain>
    </source>
</reference>
<protein>
    <recommendedName>
        <fullName evidence="5">Coat protein</fullName>
    </recommendedName>
</protein>
<dbReference type="EMBL" id="MW208788">
    <property type="protein sequence ID" value="QTJ63618.1"/>
    <property type="molecule type" value="Genomic_RNA"/>
</dbReference>
<evidence type="ECO:0000256" key="2">
    <source>
        <dbReference type="ARBA" id="ARBA00022844"/>
    </source>
</evidence>
<dbReference type="GO" id="GO:0044423">
    <property type="term" value="C:virion component"/>
    <property type="evidence" value="ECO:0007669"/>
    <property type="project" value="UniProtKB-KW"/>
</dbReference>
<name>A0A8A6RT25_9TOMB</name>
<keyword evidence="2" id="KW-0946">Virion</keyword>
<feature type="compositionally biased region" description="Basic residues" evidence="3">
    <location>
        <begin position="69"/>
        <end position="78"/>
    </location>
</feature>
<comment type="subcellular location">
    <subcellularLocation>
        <location evidence="1">Virion</location>
    </subcellularLocation>
</comment>
<reference evidence="4" key="1">
    <citation type="submission" date="2020-11" db="EMBL/GenBank/DDBJ databases">
        <authorList>
            <person name="Paraskevopoulou S."/>
            <person name="Kaefer S."/>
            <person name="Zirkel F."/>
            <person name="Donath A."/>
            <person name="Petersen M."/>
            <person name="Liu S."/>
            <person name="Zhou X."/>
            <person name="Drosten C."/>
            <person name="Misof B."/>
            <person name="Junglen S."/>
        </authorList>
    </citation>
    <scope>NUCLEOTIDE SEQUENCE</scope>
    <source>
        <strain evidence="4">OKIAV418</strain>
    </source>
</reference>